<dbReference type="GO" id="GO:0003723">
    <property type="term" value="F:RNA binding"/>
    <property type="evidence" value="ECO:0007669"/>
    <property type="project" value="InterPro"/>
</dbReference>
<evidence type="ECO:0000256" key="4">
    <source>
        <dbReference type="ARBA" id="ARBA00022723"/>
    </source>
</evidence>
<dbReference type="PANTHER" id="PTHR34047:SF7">
    <property type="entry name" value="RNA-DIRECTED DNA POLYMERASE"/>
    <property type="match status" value="1"/>
</dbReference>
<dbReference type="Pfam" id="PF00078">
    <property type="entry name" value="RVT_1"/>
    <property type="match status" value="1"/>
</dbReference>
<dbReference type="GO" id="GO:0051607">
    <property type="term" value="P:defense response to virus"/>
    <property type="evidence" value="ECO:0007669"/>
    <property type="project" value="UniProtKB-KW"/>
</dbReference>
<dbReference type="EC" id="2.7.7.49" evidence="1"/>
<dbReference type="PANTHER" id="PTHR34047">
    <property type="entry name" value="NUCLEAR INTRON MATURASE 1, MITOCHONDRIAL-RELATED"/>
    <property type="match status" value="1"/>
</dbReference>
<dbReference type="SUPFAM" id="SSF56672">
    <property type="entry name" value="DNA/RNA polymerases"/>
    <property type="match status" value="1"/>
</dbReference>
<evidence type="ECO:0000256" key="7">
    <source>
        <dbReference type="ARBA" id="ARBA00023118"/>
    </source>
</evidence>
<accession>A0A5B3FXS2</accession>
<dbReference type="PROSITE" id="PS50878">
    <property type="entry name" value="RT_POL"/>
    <property type="match status" value="1"/>
</dbReference>
<keyword evidence="2" id="KW-0808">Transferase</keyword>
<evidence type="ECO:0000313" key="12">
    <source>
        <dbReference type="Proteomes" id="UP000323567"/>
    </source>
</evidence>
<dbReference type="GO" id="GO:0003964">
    <property type="term" value="F:RNA-directed DNA polymerase activity"/>
    <property type="evidence" value="ECO:0007669"/>
    <property type="project" value="UniProtKB-KW"/>
</dbReference>
<evidence type="ECO:0000256" key="8">
    <source>
        <dbReference type="ARBA" id="ARBA00034120"/>
    </source>
</evidence>
<dbReference type="GO" id="GO:0046872">
    <property type="term" value="F:metal ion binding"/>
    <property type="evidence" value="ECO:0007669"/>
    <property type="project" value="UniProtKB-KW"/>
</dbReference>
<gene>
    <name evidence="11" type="ORF">F2Y13_13930</name>
</gene>
<comment type="similarity">
    <text evidence="8">Belongs to the bacterial reverse transcriptase family.</text>
</comment>
<protein>
    <recommendedName>
        <fullName evidence="1">RNA-directed DNA polymerase</fullName>
        <ecNumber evidence="1">2.7.7.49</ecNumber>
    </recommendedName>
</protein>
<dbReference type="InterPro" id="IPR000123">
    <property type="entry name" value="Reverse_transcriptase_msDNA"/>
</dbReference>
<dbReference type="AlphaFoldDB" id="A0A5B3FXS2"/>
<evidence type="ECO:0000256" key="9">
    <source>
        <dbReference type="ARBA" id="ARBA00048173"/>
    </source>
</evidence>
<feature type="domain" description="Reverse transcriptase" evidence="10">
    <location>
        <begin position="31"/>
        <end position="255"/>
    </location>
</feature>
<evidence type="ECO:0000256" key="5">
    <source>
        <dbReference type="ARBA" id="ARBA00022842"/>
    </source>
</evidence>
<comment type="catalytic activity">
    <reaction evidence="9">
        <text>DNA(n) + a 2'-deoxyribonucleoside 5'-triphosphate = DNA(n+1) + diphosphate</text>
        <dbReference type="Rhea" id="RHEA:22508"/>
        <dbReference type="Rhea" id="RHEA-COMP:17339"/>
        <dbReference type="Rhea" id="RHEA-COMP:17340"/>
        <dbReference type="ChEBI" id="CHEBI:33019"/>
        <dbReference type="ChEBI" id="CHEBI:61560"/>
        <dbReference type="ChEBI" id="CHEBI:173112"/>
        <dbReference type="EC" id="2.7.7.49"/>
    </reaction>
</comment>
<dbReference type="EMBL" id="VVXK01000028">
    <property type="protein sequence ID" value="KAA2366108.1"/>
    <property type="molecule type" value="Genomic_DNA"/>
</dbReference>
<reference evidence="11 12" key="1">
    <citation type="journal article" date="2019" name="Nat. Med.">
        <title>A library of human gut bacterial isolates paired with longitudinal multiomics data enables mechanistic microbiome research.</title>
        <authorList>
            <person name="Poyet M."/>
            <person name="Groussin M."/>
            <person name="Gibbons S.M."/>
            <person name="Avila-Pacheco J."/>
            <person name="Jiang X."/>
            <person name="Kearney S.M."/>
            <person name="Perrotta A.R."/>
            <person name="Berdy B."/>
            <person name="Zhao S."/>
            <person name="Lieberman T.D."/>
            <person name="Swanson P.K."/>
            <person name="Smith M."/>
            <person name="Roesemann S."/>
            <person name="Alexander J.E."/>
            <person name="Rich S.A."/>
            <person name="Livny J."/>
            <person name="Vlamakis H."/>
            <person name="Clish C."/>
            <person name="Bullock K."/>
            <person name="Deik A."/>
            <person name="Scott J."/>
            <person name="Pierce K.A."/>
            <person name="Xavier R.J."/>
            <person name="Alm E.J."/>
        </authorList>
    </citation>
    <scope>NUCLEOTIDE SEQUENCE [LARGE SCALE GENOMIC DNA]</scope>
    <source>
        <strain evidence="11 12">BIOML-A2</strain>
    </source>
</reference>
<evidence type="ECO:0000313" key="11">
    <source>
        <dbReference type="EMBL" id="KAA2366108.1"/>
    </source>
</evidence>
<organism evidence="11 12">
    <name type="scientific">Alistipes shahii</name>
    <dbReference type="NCBI Taxonomy" id="328814"/>
    <lineage>
        <taxon>Bacteria</taxon>
        <taxon>Pseudomonadati</taxon>
        <taxon>Bacteroidota</taxon>
        <taxon>Bacteroidia</taxon>
        <taxon>Bacteroidales</taxon>
        <taxon>Rikenellaceae</taxon>
        <taxon>Alistipes</taxon>
    </lineage>
</organism>
<dbReference type="Proteomes" id="UP000323567">
    <property type="component" value="Unassembled WGS sequence"/>
</dbReference>
<evidence type="ECO:0000256" key="2">
    <source>
        <dbReference type="ARBA" id="ARBA00022679"/>
    </source>
</evidence>
<evidence type="ECO:0000256" key="6">
    <source>
        <dbReference type="ARBA" id="ARBA00022918"/>
    </source>
</evidence>
<sequence>MQTEMPDIQSTFQAVTTKRELAERLGSSLKMLAYYLYKLPPEQQYKKYDIPKRTGGTREIYAPISGIKQIQKRLSHILQNYQPAKFCVHGYVKERSIKTNAYIHRRKRIVINLDLKDFFPSINFGRVRGLFKSAPFGFNDEVATTLAQICCHDGKLPQGAPTSPVISNYICRRLDNELIAFARKHKINYSRYADDITFSTNLQFLPTAVGHIKEHKIVLSNTLRKIFQDNGFTINEEKTRYALRTNRQEVTGLIVNAGINVPRKYIMRIRAMLHAWEKYGLEAATKEHFEKFNYKHKHPDYPEIAFKNELTGMLNYVGQMKGIGNRVYIALYYRITRLDSNIKLSIPEYIPAPEGTTVVFCEGKTDPLHLEAALSWFHQQGEFSDLDLHFFKWRSDLDINNDTLLQMCQTRPQAKRDNRIEIYLFDRDVPRYIQKAAEKDKSYKHWEANVYSALLPVPEHRDFNEICIEHFYPNEDLLKEDKDGRRLYTTREFDPESGCHLKLKEVYYAGTRAQLRCKYPKILDSNVRKTGSDENIALSKNNFAKNIFHKTGSFKEVSFTYFKVIFELFEEIIAQAK</sequence>
<dbReference type="CDD" id="cd03487">
    <property type="entry name" value="RT_Bac_retron_II"/>
    <property type="match status" value="1"/>
</dbReference>
<keyword evidence="5" id="KW-0460">Magnesium</keyword>
<dbReference type="RefSeq" id="WP_149887836.1">
    <property type="nucleotide sequence ID" value="NZ_DBFBVY010000081.1"/>
</dbReference>
<evidence type="ECO:0000256" key="1">
    <source>
        <dbReference type="ARBA" id="ARBA00012493"/>
    </source>
</evidence>
<dbReference type="InterPro" id="IPR051083">
    <property type="entry name" value="GrpII_Intron_Splice-Mob/Def"/>
</dbReference>
<name>A0A5B3FXS2_9BACT</name>
<keyword evidence="7" id="KW-0051">Antiviral defense</keyword>
<dbReference type="InterPro" id="IPR043502">
    <property type="entry name" value="DNA/RNA_pol_sf"/>
</dbReference>
<keyword evidence="6 11" id="KW-0695">RNA-directed DNA polymerase</keyword>
<proteinExistence type="inferred from homology"/>
<keyword evidence="4" id="KW-0479">Metal-binding</keyword>
<keyword evidence="3" id="KW-0548">Nucleotidyltransferase</keyword>
<evidence type="ECO:0000259" key="10">
    <source>
        <dbReference type="PROSITE" id="PS50878"/>
    </source>
</evidence>
<comment type="caution">
    <text evidence="11">The sequence shown here is derived from an EMBL/GenBank/DDBJ whole genome shotgun (WGS) entry which is preliminary data.</text>
</comment>
<dbReference type="PRINTS" id="PR00866">
    <property type="entry name" value="RNADNAPOLMS"/>
</dbReference>
<evidence type="ECO:0000256" key="3">
    <source>
        <dbReference type="ARBA" id="ARBA00022695"/>
    </source>
</evidence>
<dbReference type="InterPro" id="IPR000477">
    <property type="entry name" value="RT_dom"/>
</dbReference>